<keyword evidence="2" id="KW-1185">Reference proteome</keyword>
<gene>
    <name evidence="1" type="ORF">QYE76_020504</name>
</gene>
<accession>A0AAD8VPA4</accession>
<reference evidence="1" key="1">
    <citation type="submission" date="2023-07" db="EMBL/GenBank/DDBJ databases">
        <title>A chromosome-level genome assembly of Lolium multiflorum.</title>
        <authorList>
            <person name="Chen Y."/>
            <person name="Copetti D."/>
            <person name="Kolliker R."/>
            <person name="Studer B."/>
        </authorList>
    </citation>
    <scope>NUCLEOTIDE SEQUENCE</scope>
    <source>
        <strain evidence="1">02402/16</strain>
        <tissue evidence="1">Leaf</tissue>
    </source>
</reference>
<dbReference type="EMBL" id="JAUUTY010000006">
    <property type="protein sequence ID" value="KAK1614987.1"/>
    <property type="molecule type" value="Genomic_DNA"/>
</dbReference>
<evidence type="ECO:0000313" key="1">
    <source>
        <dbReference type="EMBL" id="KAK1614987.1"/>
    </source>
</evidence>
<dbReference type="Proteomes" id="UP001231189">
    <property type="component" value="Unassembled WGS sequence"/>
</dbReference>
<comment type="caution">
    <text evidence="1">The sequence shown here is derived from an EMBL/GenBank/DDBJ whole genome shotgun (WGS) entry which is preliminary data.</text>
</comment>
<sequence>MAPPENPEVSSSGNHCRGVAAAAPLLTALPSQSMYGGLAPPLATAIAGEPDGAVPMQQIVATPICLCSKPGGRWQQLGHAMVATAATMVATPVFDCSKDARPL</sequence>
<organism evidence="1 2">
    <name type="scientific">Lolium multiflorum</name>
    <name type="common">Italian ryegrass</name>
    <name type="synonym">Lolium perenne subsp. multiflorum</name>
    <dbReference type="NCBI Taxonomy" id="4521"/>
    <lineage>
        <taxon>Eukaryota</taxon>
        <taxon>Viridiplantae</taxon>
        <taxon>Streptophyta</taxon>
        <taxon>Embryophyta</taxon>
        <taxon>Tracheophyta</taxon>
        <taxon>Spermatophyta</taxon>
        <taxon>Magnoliopsida</taxon>
        <taxon>Liliopsida</taxon>
        <taxon>Poales</taxon>
        <taxon>Poaceae</taxon>
        <taxon>BOP clade</taxon>
        <taxon>Pooideae</taxon>
        <taxon>Poodae</taxon>
        <taxon>Poeae</taxon>
        <taxon>Poeae Chloroplast Group 2 (Poeae type)</taxon>
        <taxon>Loliodinae</taxon>
        <taxon>Loliinae</taxon>
        <taxon>Lolium</taxon>
    </lineage>
</organism>
<name>A0AAD8VPA4_LOLMU</name>
<evidence type="ECO:0000313" key="2">
    <source>
        <dbReference type="Proteomes" id="UP001231189"/>
    </source>
</evidence>
<dbReference type="AlphaFoldDB" id="A0AAD8VPA4"/>
<proteinExistence type="predicted"/>
<protein>
    <submittedName>
        <fullName evidence="1">Uncharacterized protein</fullName>
    </submittedName>
</protein>